<dbReference type="SUPFAM" id="SSF56317">
    <property type="entry name" value="Carbon-nitrogen hydrolase"/>
    <property type="match status" value="1"/>
</dbReference>
<dbReference type="EMBL" id="JAAGPU010000028">
    <property type="protein sequence ID" value="NEU05874.1"/>
    <property type="molecule type" value="Genomic_DNA"/>
</dbReference>
<dbReference type="RefSeq" id="WP_199870515.1">
    <property type="nucleotide sequence ID" value="NZ_JAAGPU010000028.1"/>
</dbReference>
<name>A0A6M0H6G1_9CLOT</name>
<dbReference type="CDD" id="cd07197">
    <property type="entry name" value="nitrilase"/>
    <property type="match status" value="1"/>
</dbReference>
<protein>
    <submittedName>
        <fullName evidence="3">Carbon-nitrogen hydrolase family protein</fullName>
    </submittedName>
</protein>
<dbReference type="Proteomes" id="UP000481872">
    <property type="component" value="Unassembled WGS sequence"/>
</dbReference>
<keyword evidence="3" id="KW-0378">Hydrolase</keyword>
<gene>
    <name evidence="3" type="ORF">G3M99_13640</name>
</gene>
<reference evidence="3 4" key="1">
    <citation type="submission" date="2020-02" db="EMBL/GenBank/DDBJ databases">
        <title>Genome assembly of a novel Clostridium senegalense strain.</title>
        <authorList>
            <person name="Gupta T.B."/>
            <person name="Jauregui R."/>
            <person name="Maclean P."/>
            <person name="Nawarathana A."/>
            <person name="Brightwell G."/>
        </authorList>
    </citation>
    <scope>NUCLEOTIDE SEQUENCE [LARGE SCALE GENOMIC DNA]</scope>
    <source>
        <strain evidence="3 4">AGRFS4</strain>
    </source>
</reference>
<dbReference type="AlphaFoldDB" id="A0A6M0H6G1"/>
<dbReference type="InterPro" id="IPR036526">
    <property type="entry name" value="C-N_Hydrolase_sf"/>
</dbReference>
<organism evidence="3 4">
    <name type="scientific">Clostridium senegalense</name>
    <dbReference type="NCBI Taxonomy" id="1465809"/>
    <lineage>
        <taxon>Bacteria</taxon>
        <taxon>Bacillati</taxon>
        <taxon>Bacillota</taxon>
        <taxon>Clostridia</taxon>
        <taxon>Eubacteriales</taxon>
        <taxon>Clostridiaceae</taxon>
        <taxon>Clostridium</taxon>
    </lineage>
</organism>
<dbReference type="PANTHER" id="PTHR23088">
    <property type="entry name" value="NITRILASE-RELATED"/>
    <property type="match status" value="1"/>
</dbReference>
<sequence length="253" mass="29285">MKISVLVAQFPITFNINENLGYIMSVLEKSKEDDLVILPEGALSGYSDDVNFLKDINVKELKNAMKLLKDEVIKKRVHLVFGSCVFENDTWCNAAIGYSYNNPDFIYKKLNLAFHERGYFKEGDKLEVYPIKIGEKTINLGIQLCREIRFPEQWRWLAKHKADIFIYLTNAVQGKGISVWRSHLVSRAAENQRFLISANNAHVNQHCPTMIISPSGEILKECVNDKFYYFREEIDLNETSDWYISQCRDDIGL</sequence>
<keyword evidence="4" id="KW-1185">Reference proteome</keyword>
<comment type="similarity">
    <text evidence="1">Belongs to the carbon-nitrogen hydrolase superfamily. NIT1/NIT2 family.</text>
</comment>
<feature type="domain" description="CN hydrolase" evidence="2">
    <location>
        <begin position="3"/>
        <end position="236"/>
    </location>
</feature>
<comment type="caution">
    <text evidence="3">The sequence shown here is derived from an EMBL/GenBank/DDBJ whole genome shotgun (WGS) entry which is preliminary data.</text>
</comment>
<evidence type="ECO:0000256" key="1">
    <source>
        <dbReference type="ARBA" id="ARBA00010613"/>
    </source>
</evidence>
<dbReference type="GO" id="GO:0016787">
    <property type="term" value="F:hydrolase activity"/>
    <property type="evidence" value="ECO:0007669"/>
    <property type="project" value="UniProtKB-KW"/>
</dbReference>
<dbReference type="InterPro" id="IPR003010">
    <property type="entry name" value="C-N_Hydrolase"/>
</dbReference>
<proteinExistence type="inferred from homology"/>
<evidence type="ECO:0000313" key="4">
    <source>
        <dbReference type="Proteomes" id="UP000481872"/>
    </source>
</evidence>
<accession>A0A6M0H6G1</accession>
<dbReference type="PANTHER" id="PTHR23088:SF27">
    <property type="entry name" value="DEAMINATED GLUTATHIONE AMIDASE"/>
    <property type="match status" value="1"/>
</dbReference>
<dbReference type="Pfam" id="PF00795">
    <property type="entry name" value="CN_hydrolase"/>
    <property type="match status" value="1"/>
</dbReference>
<dbReference type="Gene3D" id="3.60.110.10">
    <property type="entry name" value="Carbon-nitrogen hydrolase"/>
    <property type="match status" value="1"/>
</dbReference>
<evidence type="ECO:0000313" key="3">
    <source>
        <dbReference type="EMBL" id="NEU05874.1"/>
    </source>
</evidence>
<dbReference type="PROSITE" id="PS50263">
    <property type="entry name" value="CN_HYDROLASE"/>
    <property type="match status" value="1"/>
</dbReference>
<evidence type="ECO:0000259" key="2">
    <source>
        <dbReference type="PROSITE" id="PS50263"/>
    </source>
</evidence>